<dbReference type="AlphaFoldDB" id="A0A086T9P9"/>
<proteinExistence type="predicted"/>
<keyword evidence="3" id="KW-1185">Reference proteome</keyword>
<evidence type="ECO:0000313" key="2">
    <source>
        <dbReference type="EMBL" id="KFH46081.1"/>
    </source>
</evidence>
<dbReference type="Proteomes" id="UP000029964">
    <property type="component" value="Unassembled WGS sequence"/>
</dbReference>
<comment type="caution">
    <text evidence="2">The sequence shown here is derived from an EMBL/GenBank/DDBJ whole genome shotgun (WGS) entry which is preliminary data.</text>
</comment>
<reference evidence="3" key="1">
    <citation type="journal article" date="2014" name="Genome Announc.">
        <title>Genome sequence and annotation of Acremonium chrysogenum, producer of the beta-lactam antibiotic cephalosporin C.</title>
        <authorList>
            <person name="Terfehr D."/>
            <person name="Dahlmann T.A."/>
            <person name="Specht T."/>
            <person name="Zadra I."/>
            <person name="Kuernsteiner H."/>
            <person name="Kueck U."/>
        </authorList>
    </citation>
    <scope>NUCLEOTIDE SEQUENCE [LARGE SCALE GENOMIC DNA]</scope>
    <source>
        <strain evidence="3">ATCC 11550 / CBS 779.69 / DSM 880 / IAM 14645 / JCM 23072 / IMI 49137</strain>
    </source>
</reference>
<evidence type="ECO:0000313" key="3">
    <source>
        <dbReference type="Proteomes" id="UP000029964"/>
    </source>
</evidence>
<name>A0A086T9P9_HAPC1</name>
<accession>A0A086T9P9</accession>
<dbReference type="HOGENOM" id="CLU_2120351_0_0_1"/>
<organism evidence="2 3">
    <name type="scientific">Hapsidospora chrysogenum (strain ATCC 11550 / CBS 779.69 / DSM 880 / IAM 14645 / JCM 23072 / IMI 49137)</name>
    <name type="common">Acremonium chrysogenum</name>
    <dbReference type="NCBI Taxonomy" id="857340"/>
    <lineage>
        <taxon>Eukaryota</taxon>
        <taxon>Fungi</taxon>
        <taxon>Dikarya</taxon>
        <taxon>Ascomycota</taxon>
        <taxon>Pezizomycotina</taxon>
        <taxon>Sordariomycetes</taxon>
        <taxon>Hypocreomycetidae</taxon>
        <taxon>Hypocreales</taxon>
        <taxon>Bionectriaceae</taxon>
        <taxon>Hapsidospora</taxon>
    </lineage>
</organism>
<feature type="region of interest" description="Disordered" evidence="1">
    <location>
        <begin position="92"/>
        <end position="114"/>
    </location>
</feature>
<dbReference type="OrthoDB" id="248923at2759"/>
<dbReference type="EMBL" id="JPKY01000023">
    <property type="protein sequence ID" value="KFH46081.1"/>
    <property type="molecule type" value="Genomic_DNA"/>
</dbReference>
<protein>
    <submittedName>
        <fullName evidence="2">Uncharacterized protein</fullName>
    </submittedName>
</protein>
<gene>
    <name evidence="2" type="ORF">ACRE_030920</name>
</gene>
<sequence length="114" mass="12434">MAARLIAPPMALTAGPLLCQSRPALNLNQAWRARDELAWRVTFCSALPDQWTKRESLCSGPDAKRFDSRLIKLGDLGFGAFGRVERLPMAPSAHSQCVSSAAADSASMTYTRRP</sequence>
<evidence type="ECO:0000256" key="1">
    <source>
        <dbReference type="SAM" id="MobiDB-lite"/>
    </source>
</evidence>